<dbReference type="AlphaFoldDB" id="A0A922NW67"/>
<dbReference type="InterPro" id="IPR018060">
    <property type="entry name" value="HTH_AraC"/>
</dbReference>
<organism evidence="4 5">
    <name type="scientific">Pseudorhizobium pelagicum</name>
    <dbReference type="NCBI Taxonomy" id="1509405"/>
    <lineage>
        <taxon>Bacteria</taxon>
        <taxon>Pseudomonadati</taxon>
        <taxon>Pseudomonadota</taxon>
        <taxon>Alphaproteobacteria</taxon>
        <taxon>Hyphomicrobiales</taxon>
        <taxon>Rhizobiaceae</taxon>
        <taxon>Rhizobium/Agrobacterium group</taxon>
        <taxon>Pseudorhizobium</taxon>
    </lineage>
</organism>
<dbReference type="Gene3D" id="1.10.10.60">
    <property type="entry name" value="Homeodomain-like"/>
    <property type="match status" value="2"/>
</dbReference>
<dbReference type="Proteomes" id="UP000052167">
    <property type="component" value="Unassembled WGS sequence"/>
</dbReference>
<dbReference type="SMART" id="SM00342">
    <property type="entry name" value="HTH_ARAC"/>
    <property type="match status" value="1"/>
</dbReference>
<keyword evidence="2" id="KW-0804">Transcription</keyword>
<dbReference type="GO" id="GO:0043565">
    <property type="term" value="F:sequence-specific DNA binding"/>
    <property type="evidence" value="ECO:0007669"/>
    <property type="project" value="InterPro"/>
</dbReference>
<dbReference type="PROSITE" id="PS01124">
    <property type="entry name" value="HTH_ARAC_FAMILY_2"/>
    <property type="match status" value="1"/>
</dbReference>
<dbReference type="InterPro" id="IPR009594">
    <property type="entry name" value="Tscrpt_reg_HTH_AraC_N"/>
</dbReference>
<protein>
    <submittedName>
        <fullName evidence="4">AraC family transcriptional regulator</fullName>
    </submittedName>
</protein>
<feature type="domain" description="HTH araC/xylS-type" evidence="3">
    <location>
        <begin position="189"/>
        <end position="287"/>
    </location>
</feature>
<evidence type="ECO:0000256" key="1">
    <source>
        <dbReference type="ARBA" id="ARBA00023015"/>
    </source>
</evidence>
<dbReference type="SUPFAM" id="SSF46689">
    <property type="entry name" value="Homeodomain-like"/>
    <property type="match status" value="2"/>
</dbReference>
<dbReference type="InterPro" id="IPR009057">
    <property type="entry name" value="Homeodomain-like_sf"/>
</dbReference>
<dbReference type="EMBL" id="JOKJ01000043">
    <property type="protein sequence ID" value="KEQ02817.1"/>
    <property type="molecule type" value="Genomic_DNA"/>
</dbReference>
<dbReference type="PANTHER" id="PTHR43436:SF1">
    <property type="entry name" value="TRANSCRIPTIONAL REGULATORY PROTEIN"/>
    <property type="match status" value="1"/>
</dbReference>
<evidence type="ECO:0000313" key="4">
    <source>
        <dbReference type="EMBL" id="KEQ02817.1"/>
    </source>
</evidence>
<reference evidence="4 5" key="1">
    <citation type="submission" date="2014-06" db="EMBL/GenBank/DDBJ databases">
        <title>Rhizobium pelagicum/R2-400B4.</title>
        <authorList>
            <person name="Kimes N.E."/>
            <person name="Lopez-Perez M."/>
        </authorList>
    </citation>
    <scope>NUCLEOTIDE SEQUENCE [LARGE SCALE GENOMIC DNA]</scope>
    <source>
        <strain evidence="4 5">R2-400B4</strain>
    </source>
</reference>
<evidence type="ECO:0000313" key="5">
    <source>
        <dbReference type="Proteomes" id="UP000052167"/>
    </source>
</evidence>
<comment type="caution">
    <text evidence="4">The sequence shown here is derived from an EMBL/GenBank/DDBJ whole genome shotgun (WGS) entry which is preliminary data.</text>
</comment>
<dbReference type="OrthoDB" id="9802263at2"/>
<dbReference type="Pfam" id="PF06719">
    <property type="entry name" value="AraC_N"/>
    <property type="match status" value="1"/>
</dbReference>
<name>A0A922NW67_9HYPH</name>
<accession>A0A922NW67</accession>
<dbReference type="GO" id="GO:0003700">
    <property type="term" value="F:DNA-binding transcription factor activity"/>
    <property type="evidence" value="ECO:0007669"/>
    <property type="project" value="InterPro"/>
</dbReference>
<gene>
    <name evidence="4" type="ORF">GV68_19970</name>
</gene>
<sequence length="306" mass="34158">MENVSQELKSLIERHSRGDRTTTAIPCVSLLTAERTTEPAAGMTELVMCLVLQGAKAISCGENELHYAAGSYFIASIEIPVFGRVSQASDQKPFLGIGFNFDPRQIAELVMEMPDVRDPEYLCGLGVSQSDPQLEEAFLRMVRLLDRRGEIPVMAPILEREILFRLLQGPQGAKLRQIAQVDGRQSQVRRALAWIRDHLTEPFKVEDLARMAGMSVSVFHRHFKAATTMTPIQYQKRFRLHEARRQLLGTPGDATRVAFAVGYESASQFSREYARLFGLPPARDAARLRAKATAQLVSESVQDEVG</sequence>
<evidence type="ECO:0000259" key="3">
    <source>
        <dbReference type="PROSITE" id="PS01124"/>
    </source>
</evidence>
<dbReference type="PANTHER" id="PTHR43436">
    <property type="entry name" value="ARAC-FAMILY TRANSCRIPTIONAL REGULATOR"/>
    <property type="match status" value="1"/>
</dbReference>
<keyword evidence="1" id="KW-0805">Transcription regulation</keyword>
<dbReference type="Pfam" id="PF12833">
    <property type="entry name" value="HTH_18"/>
    <property type="match status" value="1"/>
</dbReference>
<proteinExistence type="predicted"/>
<keyword evidence="5" id="KW-1185">Reference proteome</keyword>
<evidence type="ECO:0000256" key="2">
    <source>
        <dbReference type="ARBA" id="ARBA00023163"/>
    </source>
</evidence>